<keyword evidence="1" id="KW-1133">Transmembrane helix</keyword>
<organism evidence="2 3">
    <name type="scientific">Arctia plantaginis</name>
    <name type="common">Wood tiger moth</name>
    <name type="synonym">Phalaena plantaginis</name>
    <dbReference type="NCBI Taxonomy" id="874455"/>
    <lineage>
        <taxon>Eukaryota</taxon>
        <taxon>Metazoa</taxon>
        <taxon>Ecdysozoa</taxon>
        <taxon>Arthropoda</taxon>
        <taxon>Hexapoda</taxon>
        <taxon>Insecta</taxon>
        <taxon>Pterygota</taxon>
        <taxon>Neoptera</taxon>
        <taxon>Endopterygota</taxon>
        <taxon>Lepidoptera</taxon>
        <taxon>Glossata</taxon>
        <taxon>Ditrysia</taxon>
        <taxon>Noctuoidea</taxon>
        <taxon>Erebidae</taxon>
        <taxon>Arctiinae</taxon>
        <taxon>Arctia</taxon>
    </lineage>
</organism>
<evidence type="ECO:0000256" key="1">
    <source>
        <dbReference type="SAM" id="Phobius"/>
    </source>
</evidence>
<keyword evidence="1" id="KW-0812">Transmembrane</keyword>
<dbReference type="InterPro" id="IPR015943">
    <property type="entry name" value="WD40/YVTN_repeat-like_dom_sf"/>
</dbReference>
<dbReference type="AlphaFoldDB" id="A0A8S1BCL2"/>
<keyword evidence="3" id="KW-1185">Reference proteome</keyword>
<keyword evidence="1" id="KW-0472">Membrane</keyword>
<reference evidence="2 3" key="1">
    <citation type="submission" date="2020-04" db="EMBL/GenBank/DDBJ databases">
        <authorList>
            <person name="Wallbank WR R."/>
            <person name="Pardo Diaz C."/>
            <person name="Kozak K."/>
            <person name="Martin S."/>
            <person name="Jiggins C."/>
            <person name="Moest M."/>
            <person name="Warren A I."/>
            <person name="Byers J.R.P. K."/>
            <person name="Montejo-Kovacevich G."/>
            <person name="Yen C E."/>
        </authorList>
    </citation>
    <scope>NUCLEOTIDE SEQUENCE [LARGE SCALE GENOMIC DNA]</scope>
</reference>
<dbReference type="EMBL" id="CADEBC010000566">
    <property type="protein sequence ID" value="CAB3254652.1"/>
    <property type="molecule type" value="Genomic_DNA"/>
</dbReference>
<proteinExistence type="predicted"/>
<gene>
    <name evidence="2" type="ORF">APLA_LOCUS14605</name>
</gene>
<name>A0A8S1BCL2_ARCPL</name>
<protein>
    <submittedName>
        <fullName evidence="2">Uncharacterized protein</fullName>
    </submittedName>
</protein>
<sequence length="365" mass="41328">MTDDDVKSRYNIYINTTTKILLSIFICAATYKRGMMRLLVILISVLLAVFLPAAESAPESYVFMSDEIISVTDEFFKDDLIIHRAEYDVVDILFPLNALNKDLYAHHTLLFFVLADFSSGQRVDKGLYVRRDGQITKLLDSARVSASAKDHTSTAYFGTANGLYHYNAQNNTAERYGTITEGIISLVKANGNDTIYVLTDDYILYKVTDQGTNKERIDKPANVRDIVFDINDNLFLHTSDKTVHIMNRGGLQKIEGLDENPTYLKIYKGPFFVNDAIALIANNMSHLVFADGTVGVGHCEYFVKPTAYSLQPILLQHYGYKKNIYELNFLQGWQSHFTGALQRFAMRKQSAIASYSSAFKRFLEN</sequence>
<dbReference type="SUPFAM" id="SSF69322">
    <property type="entry name" value="Tricorn protease domain 2"/>
    <property type="match status" value="1"/>
</dbReference>
<feature type="transmembrane region" description="Helical" evidence="1">
    <location>
        <begin position="38"/>
        <end position="54"/>
    </location>
</feature>
<accession>A0A8S1BCL2</accession>
<dbReference type="Proteomes" id="UP000494106">
    <property type="component" value="Unassembled WGS sequence"/>
</dbReference>
<evidence type="ECO:0000313" key="2">
    <source>
        <dbReference type="EMBL" id="CAB3254652.1"/>
    </source>
</evidence>
<evidence type="ECO:0000313" key="3">
    <source>
        <dbReference type="Proteomes" id="UP000494106"/>
    </source>
</evidence>
<dbReference type="Gene3D" id="2.130.10.10">
    <property type="entry name" value="YVTN repeat-like/Quinoprotein amine dehydrogenase"/>
    <property type="match status" value="1"/>
</dbReference>
<comment type="caution">
    <text evidence="2">The sequence shown here is derived from an EMBL/GenBank/DDBJ whole genome shotgun (WGS) entry which is preliminary data.</text>
</comment>
<feature type="transmembrane region" description="Helical" evidence="1">
    <location>
        <begin position="12"/>
        <end position="31"/>
    </location>
</feature>
<dbReference type="OrthoDB" id="7071878at2759"/>